<reference evidence="2 3" key="1">
    <citation type="submission" date="2016-09" db="EMBL/GenBank/DDBJ databases">
        <title>Couchioplanes caeruleus draft genome sequence.</title>
        <authorList>
            <person name="Sheehan J."/>
            <person name="Caffrey P."/>
        </authorList>
    </citation>
    <scope>NUCLEOTIDE SEQUENCE [LARGE SCALE GENOMIC DNA]</scope>
    <source>
        <strain evidence="2 3">DSM 43634</strain>
    </source>
</reference>
<protein>
    <recommendedName>
        <fullName evidence="4">YbaB/EbfC DNA-binding family protein</fullName>
    </recommendedName>
</protein>
<dbReference type="Proteomes" id="UP000182486">
    <property type="component" value="Unassembled WGS sequence"/>
</dbReference>
<name>A0A1K0FE23_9ACTN</name>
<feature type="region of interest" description="Disordered" evidence="1">
    <location>
        <begin position="97"/>
        <end position="134"/>
    </location>
</feature>
<evidence type="ECO:0000313" key="3">
    <source>
        <dbReference type="Proteomes" id="UP000182486"/>
    </source>
</evidence>
<evidence type="ECO:0008006" key="4">
    <source>
        <dbReference type="Google" id="ProtNLM"/>
    </source>
</evidence>
<comment type="caution">
    <text evidence="2">The sequence shown here is derived from an EMBL/GenBank/DDBJ whole genome shotgun (WGS) entry which is preliminary data.</text>
</comment>
<organism evidence="2 3">
    <name type="scientific">Couchioplanes caeruleus subsp. caeruleus</name>
    <dbReference type="NCBI Taxonomy" id="56427"/>
    <lineage>
        <taxon>Bacteria</taxon>
        <taxon>Bacillati</taxon>
        <taxon>Actinomycetota</taxon>
        <taxon>Actinomycetes</taxon>
        <taxon>Micromonosporales</taxon>
        <taxon>Micromonosporaceae</taxon>
        <taxon>Couchioplanes</taxon>
    </lineage>
</organism>
<dbReference type="AlphaFoldDB" id="A0A1K0FE23"/>
<feature type="compositionally biased region" description="Basic and acidic residues" evidence="1">
    <location>
        <begin position="97"/>
        <end position="118"/>
    </location>
</feature>
<keyword evidence="3" id="KW-1185">Reference proteome</keyword>
<evidence type="ECO:0000313" key="2">
    <source>
        <dbReference type="EMBL" id="OJF11093.1"/>
    </source>
</evidence>
<evidence type="ECO:0000256" key="1">
    <source>
        <dbReference type="SAM" id="MobiDB-lite"/>
    </source>
</evidence>
<gene>
    <name evidence="2" type="ORF">BG844_28540</name>
</gene>
<proteinExistence type="predicted"/>
<sequence length="243" mass="25388">MIVMGDDMMARLVELQAKVTQFGELAAQLASAIPKQTEGSDATGSVLVVLGSDGLPDSVTVRNGWHQRLQAADLGAAIMQANGDAVRRGMTEWTNHLDDTRRWQQQKTLDEDRPRVDPSDSGLPPAGVARESSELTEGVLEALHKVQQPAPAVPHAVEGTDPGSQVTVTLGAAGPLSCAIDADWAATRDGESISSAVNTALRAARDAMPARHAPGADLDGLLGDALATLQAVTRPRPATGENP</sequence>
<dbReference type="EMBL" id="MEIA01000439">
    <property type="protein sequence ID" value="OJF11093.1"/>
    <property type="molecule type" value="Genomic_DNA"/>
</dbReference>
<accession>A0A1K0FE23</accession>